<proteinExistence type="predicted"/>
<organism evidence="2">
    <name type="scientific">Amphimedon queenslandica</name>
    <name type="common">Sponge</name>
    <dbReference type="NCBI Taxonomy" id="400682"/>
    <lineage>
        <taxon>Eukaryota</taxon>
        <taxon>Metazoa</taxon>
        <taxon>Porifera</taxon>
        <taxon>Demospongiae</taxon>
        <taxon>Heteroscleromorpha</taxon>
        <taxon>Haplosclerida</taxon>
        <taxon>Niphatidae</taxon>
        <taxon>Amphimedon</taxon>
    </lineage>
</organism>
<evidence type="ECO:0000313" key="2">
    <source>
        <dbReference type="EnsemblMetazoa" id="Aqu2.1.15386_001"/>
    </source>
</evidence>
<feature type="compositionally biased region" description="Polar residues" evidence="1">
    <location>
        <begin position="57"/>
        <end position="68"/>
    </location>
</feature>
<sequence>MASSPAPSLNSTEDYESDMTIDLDETQAILPPKPPTRPKRIRNLPAHITKISVVQPSVKHTTEKPNSNEIKEPKAIKAKKRPNSENLAKVKSTS</sequence>
<feature type="compositionally biased region" description="Polar residues" evidence="1">
    <location>
        <begin position="1"/>
        <end position="12"/>
    </location>
</feature>
<evidence type="ECO:0000256" key="1">
    <source>
        <dbReference type="SAM" id="MobiDB-lite"/>
    </source>
</evidence>
<dbReference type="InParanoid" id="A0A1X7TKU2"/>
<dbReference type="AlphaFoldDB" id="A0A1X7TKU2"/>
<dbReference type="EnsemblMetazoa" id="Aqu2.1.15386_001">
    <property type="protein sequence ID" value="Aqu2.1.15386_001"/>
    <property type="gene ID" value="Aqu2.1.15386"/>
</dbReference>
<name>A0A1X7TKU2_AMPQE</name>
<protein>
    <submittedName>
        <fullName evidence="2">Uncharacterized protein</fullName>
    </submittedName>
</protein>
<accession>A0A1X7TKU2</accession>
<feature type="region of interest" description="Disordered" evidence="1">
    <location>
        <begin position="57"/>
        <end position="94"/>
    </location>
</feature>
<feature type="region of interest" description="Disordered" evidence="1">
    <location>
        <begin position="1"/>
        <end position="40"/>
    </location>
</feature>
<reference evidence="2" key="1">
    <citation type="submission" date="2017-05" db="UniProtKB">
        <authorList>
            <consortium name="EnsemblMetazoa"/>
        </authorList>
    </citation>
    <scope>IDENTIFICATION</scope>
</reference>
<feature type="compositionally biased region" description="Acidic residues" evidence="1">
    <location>
        <begin position="13"/>
        <end position="25"/>
    </location>
</feature>